<name>A0A3Q2SWK6_FUNHE</name>
<evidence type="ECO:0000313" key="4">
    <source>
        <dbReference type="Ensembl" id="ENSFHEP00000004818.1"/>
    </source>
</evidence>
<dbReference type="Ensembl" id="ENSFHET00000008212.1">
    <property type="protein sequence ID" value="ENSFHEP00000004818.1"/>
    <property type="gene ID" value="ENSFHEG00000005728.1"/>
</dbReference>
<evidence type="ECO:0000259" key="3">
    <source>
        <dbReference type="Pfam" id="PF15739"/>
    </source>
</evidence>
<evidence type="ECO:0000256" key="2">
    <source>
        <dbReference type="SAM" id="MobiDB-lite"/>
    </source>
</evidence>
<feature type="compositionally biased region" description="Basic and acidic residues" evidence="2">
    <location>
        <begin position="321"/>
        <end position="342"/>
    </location>
</feature>
<dbReference type="PANTHER" id="PTHR34916:SF1">
    <property type="entry name" value="GI:13385330"/>
    <property type="match status" value="1"/>
</dbReference>
<feature type="compositionally biased region" description="Low complexity" evidence="2">
    <location>
        <begin position="142"/>
        <end position="155"/>
    </location>
</feature>
<dbReference type="Pfam" id="PF15739">
    <property type="entry name" value="TSNAXIP1_N"/>
    <property type="match status" value="1"/>
</dbReference>
<feature type="region of interest" description="Disordered" evidence="2">
    <location>
        <begin position="26"/>
        <end position="178"/>
    </location>
</feature>
<dbReference type="Proteomes" id="UP000265000">
    <property type="component" value="Unplaced"/>
</dbReference>
<evidence type="ECO:0000256" key="1">
    <source>
        <dbReference type="ARBA" id="ARBA00023054"/>
    </source>
</evidence>
<protein>
    <recommendedName>
        <fullName evidence="3">Translin-associated factor X-interacting protein 1 N-terminal domain-containing protein</fullName>
    </recommendedName>
</protein>
<feature type="compositionally biased region" description="Basic and acidic residues" evidence="2">
    <location>
        <begin position="298"/>
        <end position="311"/>
    </location>
</feature>
<keyword evidence="5" id="KW-1185">Reference proteome</keyword>
<feature type="compositionally biased region" description="Basic and acidic residues" evidence="2">
    <location>
        <begin position="94"/>
        <end position="104"/>
    </location>
</feature>
<evidence type="ECO:0000313" key="5">
    <source>
        <dbReference type="Proteomes" id="UP000265000"/>
    </source>
</evidence>
<keyword evidence="1" id="KW-0175">Coiled coil</keyword>
<reference evidence="4" key="2">
    <citation type="submission" date="2025-09" db="UniProtKB">
        <authorList>
            <consortium name="Ensembl"/>
        </authorList>
    </citation>
    <scope>IDENTIFICATION</scope>
</reference>
<dbReference type="PANTHER" id="PTHR34916">
    <property type="entry name" value="GI:13385330"/>
    <property type="match status" value="1"/>
</dbReference>
<dbReference type="GeneTree" id="ENSGT00940000177213"/>
<dbReference type="STRING" id="8078.ENSFHEP00000004818"/>
<dbReference type="InterPro" id="IPR032755">
    <property type="entry name" value="TSNAXIP1_N"/>
</dbReference>
<organism evidence="4 5">
    <name type="scientific">Fundulus heteroclitus</name>
    <name type="common">Killifish</name>
    <name type="synonym">Mummichog</name>
    <dbReference type="NCBI Taxonomy" id="8078"/>
    <lineage>
        <taxon>Eukaryota</taxon>
        <taxon>Metazoa</taxon>
        <taxon>Chordata</taxon>
        <taxon>Craniata</taxon>
        <taxon>Vertebrata</taxon>
        <taxon>Euteleostomi</taxon>
        <taxon>Actinopterygii</taxon>
        <taxon>Neopterygii</taxon>
        <taxon>Teleostei</taxon>
        <taxon>Neoteleostei</taxon>
        <taxon>Acanthomorphata</taxon>
        <taxon>Ovalentaria</taxon>
        <taxon>Atherinomorphae</taxon>
        <taxon>Cyprinodontiformes</taxon>
        <taxon>Fundulidae</taxon>
        <taxon>Fundulus</taxon>
    </lineage>
</organism>
<proteinExistence type="predicted"/>
<feature type="domain" description="Translin-associated factor X-interacting protein 1 N-terminal" evidence="3">
    <location>
        <begin position="234"/>
        <end position="337"/>
    </location>
</feature>
<sequence>MSGSRKQKQSRYGSYVCSLLLAAKPGHKEDPVAFPSGHLGSLSMDQTPTPKEAKPSLCTASQRKDEGLNKRQAWPLGRVRKKQNTSGAALEESEVLRSKQDQAKHYSSHGGTRRDTSPTEAASSSSNALPQPLKDASKKESNSSSAQATLQLSLNDSKHATPDVGGQPEVKPRLGDGVTAKQDVTEGAKVAEVCERKLQKVKTVTQSMTLGNWAQAHVLLANAWCVCVCVCCCLTQELKKLSALSWPSRDRLAVFSDVFDDVCEGSPVFGRILREIKTEYDLYISVLMDSHSSQDHVASVKDTGEITRSDKEVEEAGNEVRSLEEKARRAAEENERVQDELKNLPAVTHQEHSGMKNTSQSRSEDGGTAVDGADVVQLRTLKLLDGPEEEARKTPASAVAAAATERLLKDELQKSISLVLDREQPGGAITRMLWSAIHKDLQTDGEYLES</sequence>
<accession>A0A3Q2SWK6</accession>
<feature type="region of interest" description="Disordered" evidence="2">
    <location>
        <begin position="298"/>
        <end position="369"/>
    </location>
</feature>
<feature type="compositionally biased region" description="Polar residues" evidence="2">
    <location>
        <begin position="118"/>
        <end position="129"/>
    </location>
</feature>
<reference evidence="4" key="1">
    <citation type="submission" date="2025-08" db="UniProtKB">
        <authorList>
            <consortium name="Ensembl"/>
        </authorList>
    </citation>
    <scope>IDENTIFICATION</scope>
</reference>
<dbReference type="AlphaFoldDB" id="A0A3Q2SWK6"/>